<comment type="caution">
    <text evidence="1">The sequence shown here is derived from an EMBL/GenBank/DDBJ whole genome shotgun (WGS) entry which is preliminary data.</text>
</comment>
<reference evidence="1 2" key="1">
    <citation type="submission" date="2023-01" db="EMBL/GenBank/DDBJ databases">
        <authorList>
            <person name="Whitehead M."/>
        </authorList>
    </citation>
    <scope>NUCLEOTIDE SEQUENCE [LARGE SCALE GENOMIC DNA]</scope>
</reference>
<dbReference type="AlphaFoldDB" id="A0AAV0VKB1"/>
<proteinExistence type="predicted"/>
<evidence type="ECO:0000313" key="2">
    <source>
        <dbReference type="Proteomes" id="UP001160148"/>
    </source>
</evidence>
<keyword evidence="2" id="KW-1185">Reference proteome</keyword>
<dbReference type="Proteomes" id="UP001160148">
    <property type="component" value="Unassembled WGS sequence"/>
</dbReference>
<sequence length="93" mass="10881">MITMCTLKIVRNLLLMMPYNLYVLQRPIINDNNNVELQLESDDNLQIQLLQFIKIPPVILRLRKVEQLKAGTEKAKCKEKITLILIQTRTYGI</sequence>
<accession>A0AAV0VKB1</accession>
<evidence type="ECO:0000313" key="1">
    <source>
        <dbReference type="EMBL" id="CAI6344739.1"/>
    </source>
</evidence>
<dbReference type="EMBL" id="CARXXK010000001">
    <property type="protein sequence ID" value="CAI6344739.1"/>
    <property type="molecule type" value="Genomic_DNA"/>
</dbReference>
<protein>
    <submittedName>
        <fullName evidence="1">Uncharacterized protein</fullName>
    </submittedName>
</protein>
<name>A0AAV0VKB1_9HEMI</name>
<organism evidence="1 2">
    <name type="scientific">Macrosiphum euphorbiae</name>
    <name type="common">potato aphid</name>
    <dbReference type="NCBI Taxonomy" id="13131"/>
    <lineage>
        <taxon>Eukaryota</taxon>
        <taxon>Metazoa</taxon>
        <taxon>Ecdysozoa</taxon>
        <taxon>Arthropoda</taxon>
        <taxon>Hexapoda</taxon>
        <taxon>Insecta</taxon>
        <taxon>Pterygota</taxon>
        <taxon>Neoptera</taxon>
        <taxon>Paraneoptera</taxon>
        <taxon>Hemiptera</taxon>
        <taxon>Sternorrhyncha</taxon>
        <taxon>Aphidomorpha</taxon>
        <taxon>Aphidoidea</taxon>
        <taxon>Aphididae</taxon>
        <taxon>Macrosiphini</taxon>
        <taxon>Macrosiphum</taxon>
    </lineage>
</organism>
<gene>
    <name evidence="1" type="ORF">MEUPH1_LOCUS1836</name>
</gene>